<evidence type="ECO:0000313" key="2">
    <source>
        <dbReference type="Proteomes" id="UP000823399"/>
    </source>
</evidence>
<dbReference type="Proteomes" id="UP000823399">
    <property type="component" value="Unassembled WGS sequence"/>
</dbReference>
<comment type="caution">
    <text evidence="1">The sequence shown here is derived from an EMBL/GenBank/DDBJ whole genome shotgun (WGS) entry which is preliminary data.</text>
</comment>
<dbReference type="AlphaFoldDB" id="A0A9P7JZ02"/>
<dbReference type="RefSeq" id="XP_041298060.1">
    <property type="nucleotide sequence ID" value="XM_041435602.1"/>
</dbReference>
<organism evidence="1 2">
    <name type="scientific">Suillus discolor</name>
    <dbReference type="NCBI Taxonomy" id="1912936"/>
    <lineage>
        <taxon>Eukaryota</taxon>
        <taxon>Fungi</taxon>
        <taxon>Dikarya</taxon>
        <taxon>Basidiomycota</taxon>
        <taxon>Agaricomycotina</taxon>
        <taxon>Agaricomycetes</taxon>
        <taxon>Agaricomycetidae</taxon>
        <taxon>Boletales</taxon>
        <taxon>Suillineae</taxon>
        <taxon>Suillaceae</taxon>
        <taxon>Suillus</taxon>
    </lineage>
</organism>
<reference evidence="1" key="1">
    <citation type="journal article" date="2020" name="New Phytol.">
        <title>Comparative genomics reveals dynamic genome evolution in host specialist ectomycorrhizal fungi.</title>
        <authorList>
            <person name="Lofgren L.A."/>
            <person name="Nguyen N.H."/>
            <person name="Vilgalys R."/>
            <person name="Ruytinx J."/>
            <person name="Liao H.L."/>
            <person name="Branco S."/>
            <person name="Kuo A."/>
            <person name="LaButti K."/>
            <person name="Lipzen A."/>
            <person name="Andreopoulos W."/>
            <person name="Pangilinan J."/>
            <person name="Riley R."/>
            <person name="Hundley H."/>
            <person name="Na H."/>
            <person name="Barry K."/>
            <person name="Grigoriev I.V."/>
            <person name="Stajich J.E."/>
            <person name="Kennedy P.G."/>
        </authorList>
    </citation>
    <scope>NUCLEOTIDE SEQUENCE</scope>
    <source>
        <strain evidence="1">FC423</strain>
    </source>
</reference>
<dbReference type="EMBL" id="JABBWM010000005">
    <property type="protein sequence ID" value="KAG2117171.1"/>
    <property type="molecule type" value="Genomic_DNA"/>
</dbReference>
<name>A0A9P7JZ02_9AGAM</name>
<proteinExistence type="predicted"/>
<sequence>MNVCLRYRTGPRGMYSLLTKFTVLVLCVHTINSNVGFQMQWQVLSHRIKPRPYLVKFDLPSIFSVTISSLNHGMSNLV</sequence>
<gene>
    <name evidence="1" type="ORF">F5147DRAFT_671567</name>
</gene>
<accession>A0A9P7JZ02</accession>
<keyword evidence="2" id="KW-1185">Reference proteome</keyword>
<protein>
    <submittedName>
        <fullName evidence="1">Uncharacterized protein</fullName>
    </submittedName>
</protein>
<evidence type="ECO:0000313" key="1">
    <source>
        <dbReference type="EMBL" id="KAG2117171.1"/>
    </source>
</evidence>
<dbReference type="GeneID" id="64697861"/>